<evidence type="ECO:0000313" key="8">
    <source>
        <dbReference type="Proteomes" id="UP000586305"/>
    </source>
</evidence>
<evidence type="ECO:0000313" key="7">
    <source>
        <dbReference type="EMBL" id="NOU50394.1"/>
    </source>
</evidence>
<feature type="chain" id="PRO_5032792799" evidence="6">
    <location>
        <begin position="19"/>
        <end position="300"/>
    </location>
</feature>
<sequence>MKQVLLAVSFMLTLQANAQSCEPKSTECVAVGQWQFSVAIGAGVMTNPLFGGENIPLVVIPYISYYRDRFFWDNTTLGYTLSNTKHFDISVVIEPNAEQAYFERFHVRNLIAPESYFDASGTKVDSGILPDGTSSEGDLSPITPRISIDDISKRKWTIDGGVLAHWYVNEGSKFTFSWLKDFKGVYKGQHSTLSYSQKVPLPEQLPAKLQLKLGAHWQSRQLVDYYYGLRSSDSKDPRLYYQGKSTVSPFVALAFNYRLSEKWQLKVSAKHKFLGSGISDSPLLKHHNTSSVFVGGLYEF</sequence>
<dbReference type="InterPro" id="IPR010583">
    <property type="entry name" value="MipA"/>
</dbReference>
<name>A0A849VEN3_9GAMM</name>
<keyword evidence="3 6" id="KW-0732">Signal</keyword>
<accession>A0A849VEN3</accession>
<proteinExistence type="inferred from homology"/>
<dbReference type="Proteomes" id="UP000586305">
    <property type="component" value="Unassembled WGS sequence"/>
</dbReference>
<evidence type="ECO:0000256" key="6">
    <source>
        <dbReference type="SAM" id="SignalP"/>
    </source>
</evidence>
<evidence type="ECO:0000256" key="4">
    <source>
        <dbReference type="ARBA" id="ARBA00023136"/>
    </source>
</evidence>
<protein>
    <submittedName>
        <fullName evidence="7">MipA/OmpV family protein</fullName>
    </submittedName>
</protein>
<organism evidence="7 8">
    <name type="scientific">Pseudoalteromonas caenipelagi</name>
    <dbReference type="NCBI Taxonomy" id="2726988"/>
    <lineage>
        <taxon>Bacteria</taxon>
        <taxon>Pseudomonadati</taxon>
        <taxon>Pseudomonadota</taxon>
        <taxon>Gammaproteobacteria</taxon>
        <taxon>Alteromonadales</taxon>
        <taxon>Pseudoalteromonadaceae</taxon>
        <taxon>Pseudoalteromonas</taxon>
    </lineage>
</organism>
<dbReference type="GO" id="GO:0009252">
    <property type="term" value="P:peptidoglycan biosynthetic process"/>
    <property type="evidence" value="ECO:0007669"/>
    <property type="project" value="TreeGrafter"/>
</dbReference>
<dbReference type="PANTHER" id="PTHR38776">
    <property type="entry name" value="MLTA-INTERACTING PROTEIN-RELATED"/>
    <property type="match status" value="1"/>
</dbReference>
<keyword evidence="5" id="KW-0998">Cell outer membrane</keyword>
<gene>
    <name evidence="7" type="ORF">HG263_07545</name>
</gene>
<keyword evidence="4" id="KW-0472">Membrane</keyword>
<dbReference type="AlphaFoldDB" id="A0A849VEN3"/>
<evidence type="ECO:0000256" key="1">
    <source>
        <dbReference type="ARBA" id="ARBA00004442"/>
    </source>
</evidence>
<dbReference type="PANTHER" id="PTHR38776:SF1">
    <property type="entry name" value="MLTA-INTERACTING PROTEIN-RELATED"/>
    <property type="match status" value="1"/>
</dbReference>
<keyword evidence="8" id="KW-1185">Reference proteome</keyword>
<evidence type="ECO:0000256" key="3">
    <source>
        <dbReference type="ARBA" id="ARBA00022729"/>
    </source>
</evidence>
<dbReference type="GO" id="GO:0009279">
    <property type="term" value="C:cell outer membrane"/>
    <property type="evidence" value="ECO:0007669"/>
    <property type="project" value="UniProtKB-SubCell"/>
</dbReference>
<evidence type="ECO:0000256" key="2">
    <source>
        <dbReference type="ARBA" id="ARBA00005722"/>
    </source>
</evidence>
<reference evidence="7 8" key="1">
    <citation type="submission" date="2020-04" db="EMBL/GenBank/DDBJ databases">
        <title>Pseudoalteromonas caenipelagi sp. nov., isolated from a tidal flat.</title>
        <authorList>
            <person name="Park S."/>
            <person name="Yoon J.-H."/>
        </authorList>
    </citation>
    <scope>NUCLEOTIDE SEQUENCE [LARGE SCALE GENOMIC DNA]</scope>
    <source>
        <strain evidence="7 8">JBTF-M23</strain>
    </source>
</reference>
<comment type="similarity">
    <text evidence="2">Belongs to the MipA/OmpV family.</text>
</comment>
<dbReference type="EMBL" id="JABBPG010000002">
    <property type="protein sequence ID" value="NOU50394.1"/>
    <property type="molecule type" value="Genomic_DNA"/>
</dbReference>
<comment type="caution">
    <text evidence="7">The sequence shown here is derived from an EMBL/GenBank/DDBJ whole genome shotgun (WGS) entry which is preliminary data.</text>
</comment>
<dbReference type="Pfam" id="PF06629">
    <property type="entry name" value="MipA"/>
    <property type="match status" value="1"/>
</dbReference>
<comment type="subcellular location">
    <subcellularLocation>
        <location evidence="1">Cell outer membrane</location>
    </subcellularLocation>
</comment>
<evidence type="ECO:0000256" key="5">
    <source>
        <dbReference type="ARBA" id="ARBA00023237"/>
    </source>
</evidence>
<feature type="signal peptide" evidence="6">
    <location>
        <begin position="1"/>
        <end position="18"/>
    </location>
</feature>
<dbReference type="RefSeq" id="WP_171625455.1">
    <property type="nucleotide sequence ID" value="NZ_JABBPG010000002.1"/>
</dbReference>